<dbReference type="ExpressionAtlas" id="A0A3L6ER10">
    <property type="expression patterns" value="baseline and differential"/>
</dbReference>
<keyword evidence="7" id="KW-0106">Calcium</keyword>
<evidence type="ECO:0000256" key="5">
    <source>
        <dbReference type="ARBA" id="ARBA00012595"/>
    </source>
</evidence>
<evidence type="ECO:0000256" key="7">
    <source>
        <dbReference type="ARBA" id="ARBA00022837"/>
    </source>
</evidence>
<dbReference type="Gene3D" id="3.20.20.80">
    <property type="entry name" value="Glycosidases"/>
    <property type="match status" value="1"/>
</dbReference>
<keyword evidence="12" id="KW-1133">Transmembrane helix</keyword>
<evidence type="ECO:0000256" key="8">
    <source>
        <dbReference type="ARBA" id="ARBA00023277"/>
    </source>
</evidence>
<dbReference type="InterPro" id="IPR012850">
    <property type="entry name" value="A-amylase_bs_C"/>
</dbReference>
<comment type="subunit">
    <text evidence="4">Monomer.</text>
</comment>
<sequence>MGSPADDKLRRRRPAGRLLMHCAKATPRGQAHPACMLDYKYPAGCTGQFHPAIDSPPVHRHSSRKRQELKNMANRGLHLALFLVLLGLSSNLAAGQILFQGFNWESWKQNGGWYNFLMGKVDDIAEAGITHVWLPPASHSLAEQGYLPGRLYDLDASKYGNEAQLKSLIEAFHSKGVKVIADIVINHRTAEHQDGRGIYCIFEGGTPDSRLDWGPHMICSDDRAYSDGTGNPDTGADFGGAPDIDHLNPRVQQELTGWLNWLKTDVGFDAWRLDFAKGYSADVAKVYIDGTQPCFAVAEIWTSLAYGGDGKPFYDQNAHRQELVSWLDRVGGKASPATAFDFTTKGILNVAVDGELWRLRGADGKAPGLIGWWPAKAVTFVDNHDTGSTQHMWPFPADKVMQGYAYILTHPGNPSIFYDHFFDWGLKNEIAHLVSIRDRHGIQADSELRIIEADADLYLAEIDGKVIVKIGSRYDCGHLIPEGFQVVAHGDGYAVWEKN</sequence>
<dbReference type="Pfam" id="PF07821">
    <property type="entry name" value="Alpha-amyl_C2"/>
    <property type="match status" value="1"/>
</dbReference>
<dbReference type="GO" id="GO:0005983">
    <property type="term" value="P:starch catabolic process"/>
    <property type="evidence" value="ECO:0007669"/>
    <property type="project" value="UniProtKB-ARBA"/>
</dbReference>
<comment type="cofactor">
    <cofactor evidence="2">
        <name>Ca(2+)</name>
        <dbReference type="ChEBI" id="CHEBI:29108"/>
    </cofactor>
</comment>
<comment type="catalytic activity">
    <reaction evidence="1 11">
        <text>Endohydrolysis of (1-&gt;4)-alpha-D-glucosidic linkages in polysaccharides containing three or more (1-&gt;4)-alpha-linked D-glucose units.</text>
        <dbReference type="EC" id="3.2.1.1"/>
    </reaction>
</comment>
<evidence type="ECO:0000256" key="12">
    <source>
        <dbReference type="SAM" id="Phobius"/>
    </source>
</evidence>
<dbReference type="PRINTS" id="PR00110">
    <property type="entry name" value="ALPHAAMYLASE"/>
</dbReference>
<protein>
    <recommendedName>
        <fullName evidence="5 11">Alpha-amylase</fullName>
        <ecNumber evidence="5 11">3.2.1.1</ecNumber>
    </recommendedName>
</protein>
<feature type="transmembrane region" description="Helical" evidence="12">
    <location>
        <begin position="76"/>
        <end position="99"/>
    </location>
</feature>
<dbReference type="GO" id="GO:0004556">
    <property type="term" value="F:alpha-amylase activity"/>
    <property type="evidence" value="ECO:0007669"/>
    <property type="project" value="UniProtKB-UniRule"/>
</dbReference>
<evidence type="ECO:0000256" key="11">
    <source>
        <dbReference type="RuleBase" id="RU361134"/>
    </source>
</evidence>
<keyword evidence="9 11" id="KW-0326">Glycosidase</keyword>
<dbReference type="SMART" id="SM00810">
    <property type="entry name" value="Alpha-amyl_C2"/>
    <property type="match status" value="1"/>
</dbReference>
<comment type="similarity">
    <text evidence="3 10">Belongs to the glycosyl hydrolase 13 family.</text>
</comment>
<evidence type="ECO:0000256" key="1">
    <source>
        <dbReference type="ARBA" id="ARBA00000548"/>
    </source>
</evidence>
<comment type="caution">
    <text evidence="15">The sequence shown here is derived from an EMBL/GenBank/DDBJ whole genome shotgun (WGS) entry which is preliminary data.</text>
</comment>
<evidence type="ECO:0000256" key="4">
    <source>
        <dbReference type="ARBA" id="ARBA00011245"/>
    </source>
</evidence>
<dbReference type="Gene3D" id="2.60.40.1180">
    <property type="entry name" value="Golgi alpha-mannosidase II"/>
    <property type="match status" value="1"/>
</dbReference>
<dbReference type="SUPFAM" id="SSF51011">
    <property type="entry name" value="Glycosyl hydrolase domain"/>
    <property type="match status" value="1"/>
</dbReference>
<gene>
    <name evidence="15" type="primary">AMY1.1_1</name>
    <name evidence="15" type="ORF">Zm00014a_009830</name>
</gene>
<dbReference type="InterPro" id="IPR006047">
    <property type="entry name" value="GH13_cat_dom"/>
</dbReference>
<evidence type="ECO:0000256" key="2">
    <source>
        <dbReference type="ARBA" id="ARBA00001913"/>
    </source>
</evidence>
<dbReference type="EMBL" id="NCVQ01000006">
    <property type="protein sequence ID" value="PWZ22521.1"/>
    <property type="molecule type" value="Genomic_DNA"/>
</dbReference>
<proteinExistence type="inferred from homology"/>
<dbReference type="CDD" id="cd11314">
    <property type="entry name" value="AmyAc_arch_bac_plant_AmyA"/>
    <property type="match status" value="1"/>
</dbReference>
<dbReference type="GO" id="GO:0005509">
    <property type="term" value="F:calcium ion binding"/>
    <property type="evidence" value="ECO:0007669"/>
    <property type="project" value="InterPro"/>
</dbReference>
<keyword evidence="12" id="KW-0472">Membrane</keyword>
<dbReference type="InterPro" id="IPR006046">
    <property type="entry name" value="Alpha_amylase"/>
</dbReference>
<evidence type="ECO:0000256" key="10">
    <source>
        <dbReference type="RuleBase" id="RU003615"/>
    </source>
</evidence>
<evidence type="ECO:0000256" key="3">
    <source>
        <dbReference type="ARBA" id="ARBA00008061"/>
    </source>
</evidence>
<evidence type="ECO:0000259" key="14">
    <source>
        <dbReference type="SMART" id="SM00810"/>
    </source>
</evidence>
<dbReference type="SMART" id="SM00642">
    <property type="entry name" value="Aamy"/>
    <property type="match status" value="1"/>
</dbReference>
<dbReference type="SUPFAM" id="SSF51445">
    <property type="entry name" value="(Trans)glycosidases"/>
    <property type="match status" value="1"/>
</dbReference>
<dbReference type="FunFam" id="2.60.40.1180:FF:000021">
    <property type="entry name" value="Alpha-amylase"/>
    <property type="match status" value="1"/>
</dbReference>
<evidence type="ECO:0000256" key="9">
    <source>
        <dbReference type="ARBA" id="ARBA00023295"/>
    </source>
</evidence>
<evidence type="ECO:0000259" key="13">
    <source>
        <dbReference type="SMART" id="SM00642"/>
    </source>
</evidence>
<organism evidence="15 16">
    <name type="scientific">Zea mays</name>
    <name type="common">Maize</name>
    <dbReference type="NCBI Taxonomy" id="4577"/>
    <lineage>
        <taxon>Eukaryota</taxon>
        <taxon>Viridiplantae</taxon>
        <taxon>Streptophyta</taxon>
        <taxon>Embryophyta</taxon>
        <taxon>Tracheophyta</taxon>
        <taxon>Spermatophyta</taxon>
        <taxon>Magnoliopsida</taxon>
        <taxon>Liliopsida</taxon>
        <taxon>Poales</taxon>
        <taxon>Poaceae</taxon>
        <taxon>PACMAD clade</taxon>
        <taxon>Panicoideae</taxon>
        <taxon>Andropogonodae</taxon>
        <taxon>Andropogoneae</taxon>
        <taxon>Tripsacinae</taxon>
        <taxon>Zea</taxon>
    </lineage>
</organism>
<dbReference type="PANTHER" id="PTHR43447">
    <property type="entry name" value="ALPHA-AMYLASE"/>
    <property type="match status" value="1"/>
</dbReference>
<evidence type="ECO:0000256" key="6">
    <source>
        <dbReference type="ARBA" id="ARBA00022801"/>
    </source>
</evidence>
<feature type="domain" description="Alpha-amylase C-terminal beta-sheet" evidence="14">
    <location>
        <begin position="438"/>
        <end position="498"/>
    </location>
</feature>
<reference evidence="15 16" key="1">
    <citation type="journal article" date="2018" name="Nat. Genet.">
        <title>Extensive intraspecific gene order and gene structural variations between Mo17 and other maize genomes.</title>
        <authorList>
            <person name="Sun S."/>
            <person name="Zhou Y."/>
            <person name="Chen J."/>
            <person name="Shi J."/>
            <person name="Zhao H."/>
            <person name="Zhao H."/>
            <person name="Song W."/>
            <person name="Zhang M."/>
            <person name="Cui Y."/>
            <person name="Dong X."/>
            <person name="Liu H."/>
            <person name="Ma X."/>
            <person name="Jiao Y."/>
            <person name="Wang B."/>
            <person name="Wei X."/>
            <person name="Stein J.C."/>
            <person name="Glaubitz J.C."/>
            <person name="Lu F."/>
            <person name="Yu G."/>
            <person name="Liang C."/>
            <person name="Fengler K."/>
            <person name="Li B."/>
            <person name="Rafalski A."/>
            <person name="Schnable P.S."/>
            <person name="Ware D.H."/>
            <person name="Buckler E.S."/>
            <person name="Lai J."/>
        </authorList>
    </citation>
    <scope>NUCLEOTIDE SEQUENCE [LARGE SCALE GENOMIC DNA]</scope>
    <source>
        <strain evidence="16">cv. Missouri 17</strain>
        <tissue evidence="15">Seedling</tissue>
    </source>
</reference>
<evidence type="ECO:0000313" key="16">
    <source>
        <dbReference type="Proteomes" id="UP000251960"/>
    </source>
</evidence>
<evidence type="ECO:0000313" key="15">
    <source>
        <dbReference type="EMBL" id="PWZ22521.1"/>
    </source>
</evidence>
<dbReference type="InterPro" id="IPR017853">
    <property type="entry name" value="GH"/>
</dbReference>
<dbReference type="AlphaFoldDB" id="A0A3L6ER10"/>
<dbReference type="GO" id="GO:0005987">
    <property type="term" value="P:sucrose catabolic process"/>
    <property type="evidence" value="ECO:0007669"/>
    <property type="project" value="UniProtKB-ARBA"/>
</dbReference>
<keyword evidence="6 11" id="KW-0378">Hydrolase</keyword>
<feature type="domain" description="Glycosyl hydrolase family 13 catalytic" evidence="13">
    <location>
        <begin position="96"/>
        <end position="437"/>
    </location>
</feature>
<dbReference type="InterPro" id="IPR013780">
    <property type="entry name" value="Glyco_hydro_b"/>
</dbReference>
<dbReference type="Proteomes" id="UP000251960">
    <property type="component" value="Chromosome 5"/>
</dbReference>
<keyword evidence="12" id="KW-0812">Transmembrane</keyword>
<dbReference type="Pfam" id="PF00128">
    <property type="entry name" value="Alpha-amylase"/>
    <property type="match status" value="1"/>
</dbReference>
<dbReference type="EC" id="3.2.1.1" evidence="5 11"/>
<accession>A0A3L6ER10</accession>
<keyword evidence="8 11" id="KW-0119">Carbohydrate metabolism</keyword>
<name>A0A3L6ER10_MAIZE</name>